<sequence length="104" mass="12115">MSTTYSVAIQYKKELGYIEYDAEKKAATVVLDDEDGRCAVEKYLAEKHEIGVPHENLRDFSKEMIDPTADVESFKTALTRLWEATDVHVDWSRPVDYVKEHRKY</sequence>
<dbReference type="HOGENOM" id="CLU_171171_0_0_9"/>
<dbReference type="KEGG" id="ssg:Selsp_0574"/>
<dbReference type="EMBL" id="CP002637">
    <property type="protein sequence ID" value="AEB99546.1"/>
    <property type="molecule type" value="Genomic_DNA"/>
</dbReference>
<reference evidence="1 2" key="1">
    <citation type="submission" date="2011-04" db="EMBL/GenBank/DDBJ databases">
        <title>The complete genome of Selenomonas sputigena DSM 20758.</title>
        <authorList>
            <consortium name="US DOE Joint Genome Institute (JGI-PGF)"/>
            <person name="Lucas S."/>
            <person name="Copeland A."/>
            <person name="Lapidus A."/>
            <person name="Bruce D."/>
            <person name="Goodwin L."/>
            <person name="Pitluck S."/>
            <person name="Peters L."/>
            <person name="Kyrpides N."/>
            <person name="Mavromatis K."/>
            <person name="Ivanova N."/>
            <person name="Ovchinnikova G."/>
            <person name="Teshima H."/>
            <person name="Detter J.C."/>
            <person name="Tapia R."/>
            <person name="Han C."/>
            <person name="Land M."/>
            <person name="Hauser L."/>
            <person name="Markowitz V."/>
            <person name="Cheng J.-F."/>
            <person name="Hugenholtz P."/>
            <person name="Woyke T."/>
            <person name="Wu D."/>
            <person name="Gronow S."/>
            <person name="Wellnitz S."/>
            <person name="Schneider S."/>
            <person name="Klenk H.-P."/>
            <person name="Eisen J.A."/>
        </authorList>
    </citation>
    <scope>NUCLEOTIDE SEQUENCE [LARGE SCALE GENOMIC DNA]</scope>
    <source>
        <strain evidence="2">ATCC 35185 / DSM 20758 / VPI D19B-28</strain>
    </source>
</reference>
<dbReference type="Proteomes" id="UP000011124">
    <property type="component" value="Chromosome"/>
</dbReference>
<evidence type="ECO:0000313" key="2">
    <source>
        <dbReference type="Proteomes" id="UP000011124"/>
    </source>
</evidence>
<dbReference type="OrthoDB" id="3034763at2"/>
<proteinExistence type="predicted"/>
<organism evidence="1 2">
    <name type="scientific">Selenomonas sputigena (strain ATCC 35185 / DSM 20758 / CCUG 44933 / VPI D19B-28)</name>
    <dbReference type="NCBI Taxonomy" id="546271"/>
    <lineage>
        <taxon>Bacteria</taxon>
        <taxon>Bacillati</taxon>
        <taxon>Bacillota</taxon>
        <taxon>Negativicutes</taxon>
        <taxon>Selenomonadales</taxon>
        <taxon>Selenomonadaceae</taxon>
        <taxon>Selenomonas</taxon>
    </lineage>
</organism>
<accession>F4EYY9</accession>
<evidence type="ECO:0000313" key="1">
    <source>
        <dbReference type="EMBL" id="AEB99546.1"/>
    </source>
</evidence>
<keyword evidence="2" id="KW-1185">Reference proteome</keyword>
<gene>
    <name evidence="1" type="ordered locus">Selsp_0574</name>
</gene>
<dbReference type="RefSeq" id="WP_013740621.1">
    <property type="nucleotide sequence ID" value="NC_015437.1"/>
</dbReference>
<dbReference type="AlphaFoldDB" id="F4EYY9"/>
<protein>
    <submittedName>
        <fullName evidence="1">Uncharacterized protein</fullName>
    </submittedName>
</protein>
<name>F4EYY9_SELS3</name>